<sequence length="56" mass="6297">SERPSMVLGYMLLGITASVSAMICLHRKFRNCPKIYTHQRIVSLKTLSSSFPAKNL</sequence>
<evidence type="ECO:0000256" key="1">
    <source>
        <dbReference type="SAM" id="Phobius"/>
    </source>
</evidence>
<keyword evidence="3" id="KW-1185">Reference proteome</keyword>
<name>A0A8W8IC95_MAGGI</name>
<feature type="transmembrane region" description="Helical" evidence="1">
    <location>
        <begin position="6"/>
        <end position="25"/>
    </location>
</feature>
<keyword evidence="1" id="KW-0812">Transmembrane</keyword>
<dbReference type="Proteomes" id="UP000005408">
    <property type="component" value="Unassembled WGS sequence"/>
</dbReference>
<keyword evidence="1" id="KW-0472">Membrane</keyword>
<evidence type="ECO:0000313" key="3">
    <source>
        <dbReference type="Proteomes" id="UP000005408"/>
    </source>
</evidence>
<accession>A0A8W8IC95</accession>
<dbReference type="EnsemblMetazoa" id="G13365.1">
    <property type="protein sequence ID" value="G13365.1:cds"/>
    <property type="gene ID" value="G13365"/>
</dbReference>
<proteinExistence type="predicted"/>
<reference evidence="2" key="1">
    <citation type="submission" date="2022-08" db="UniProtKB">
        <authorList>
            <consortium name="EnsemblMetazoa"/>
        </authorList>
    </citation>
    <scope>IDENTIFICATION</scope>
    <source>
        <strain evidence="2">05x7-T-G4-1.051#20</strain>
    </source>
</reference>
<evidence type="ECO:0000313" key="2">
    <source>
        <dbReference type="EnsemblMetazoa" id="G13365.1:cds"/>
    </source>
</evidence>
<keyword evidence="1" id="KW-1133">Transmembrane helix</keyword>
<protein>
    <submittedName>
        <fullName evidence="2">Uncharacterized protein</fullName>
    </submittedName>
</protein>
<organism evidence="2 3">
    <name type="scientific">Magallana gigas</name>
    <name type="common">Pacific oyster</name>
    <name type="synonym">Crassostrea gigas</name>
    <dbReference type="NCBI Taxonomy" id="29159"/>
    <lineage>
        <taxon>Eukaryota</taxon>
        <taxon>Metazoa</taxon>
        <taxon>Spiralia</taxon>
        <taxon>Lophotrochozoa</taxon>
        <taxon>Mollusca</taxon>
        <taxon>Bivalvia</taxon>
        <taxon>Autobranchia</taxon>
        <taxon>Pteriomorphia</taxon>
        <taxon>Ostreida</taxon>
        <taxon>Ostreoidea</taxon>
        <taxon>Ostreidae</taxon>
        <taxon>Magallana</taxon>
    </lineage>
</organism>
<dbReference type="AlphaFoldDB" id="A0A8W8IC95"/>